<dbReference type="STRING" id="1742973.COMA2_30319"/>
<gene>
    <name evidence="2" type="ORF">COMA2_30319</name>
</gene>
<dbReference type="Proteomes" id="UP000198736">
    <property type="component" value="Unassembled WGS sequence"/>
</dbReference>
<protein>
    <submittedName>
        <fullName evidence="2">Uncharacterized protein</fullName>
    </submittedName>
</protein>
<feature type="compositionally biased region" description="Polar residues" evidence="1">
    <location>
        <begin position="1"/>
        <end position="16"/>
    </location>
</feature>
<name>A0A0S4LIZ3_9BACT</name>
<sequence length="181" mass="19811">MTNRVQLEPSAANSKATPEELAEVPSIDSRQDYLEALHDPDYATSPKYRELLSFAVAKSDHRVIFGDGLPSTPQPESEQASAAMIEARADTMAQMFRDPRYQTSAAYRWEVQQRVAELTKNDHNRVAENALNAGGGTTSVSLPTSPHQAADIRTTAFARVLLPPTKTVGDALSVKKKNSEQ</sequence>
<dbReference type="AlphaFoldDB" id="A0A0S4LIZ3"/>
<proteinExistence type="predicted"/>
<dbReference type="RefSeq" id="WP_090899286.1">
    <property type="nucleotide sequence ID" value="NZ_CZPZ01000023.1"/>
</dbReference>
<keyword evidence="3" id="KW-1185">Reference proteome</keyword>
<reference evidence="3" key="1">
    <citation type="submission" date="2015-10" db="EMBL/GenBank/DDBJ databases">
        <authorList>
            <person name="Luecker S."/>
            <person name="Luecker S."/>
        </authorList>
    </citation>
    <scope>NUCLEOTIDE SEQUENCE [LARGE SCALE GENOMIC DNA]</scope>
</reference>
<evidence type="ECO:0000313" key="3">
    <source>
        <dbReference type="Proteomes" id="UP000198736"/>
    </source>
</evidence>
<evidence type="ECO:0000256" key="1">
    <source>
        <dbReference type="SAM" id="MobiDB-lite"/>
    </source>
</evidence>
<dbReference type="EMBL" id="CZPZ01000023">
    <property type="protein sequence ID" value="CUS37532.1"/>
    <property type="molecule type" value="Genomic_DNA"/>
</dbReference>
<evidence type="ECO:0000313" key="2">
    <source>
        <dbReference type="EMBL" id="CUS37532.1"/>
    </source>
</evidence>
<accession>A0A0S4LIZ3</accession>
<feature type="region of interest" description="Disordered" evidence="1">
    <location>
        <begin position="1"/>
        <end position="25"/>
    </location>
</feature>
<organism evidence="2 3">
    <name type="scientific">Candidatus Nitrospira nitrificans</name>
    <dbReference type="NCBI Taxonomy" id="1742973"/>
    <lineage>
        <taxon>Bacteria</taxon>
        <taxon>Pseudomonadati</taxon>
        <taxon>Nitrospirota</taxon>
        <taxon>Nitrospiria</taxon>
        <taxon>Nitrospirales</taxon>
        <taxon>Nitrospiraceae</taxon>
        <taxon>Nitrospira</taxon>
    </lineage>
</organism>